<evidence type="ECO:0000313" key="3">
    <source>
        <dbReference type="Proteomes" id="UP000824120"/>
    </source>
</evidence>
<dbReference type="Proteomes" id="UP000824120">
    <property type="component" value="Chromosome 7"/>
</dbReference>
<sequence>MSSEYQVASCLSKGKIAIEEKSPDHIKHKNTPKVKEKEHNVQFQYTIDTSKTVTYNSLTSLTRSAPSQQAYKHDNQMKGLLSQNSAFKA</sequence>
<evidence type="ECO:0000256" key="1">
    <source>
        <dbReference type="SAM" id="MobiDB-lite"/>
    </source>
</evidence>
<comment type="caution">
    <text evidence="2">The sequence shown here is derived from an EMBL/GenBank/DDBJ whole genome shotgun (WGS) entry which is preliminary data.</text>
</comment>
<organism evidence="2 3">
    <name type="scientific">Solanum commersonii</name>
    <name type="common">Commerson's wild potato</name>
    <name type="synonym">Commerson's nightshade</name>
    <dbReference type="NCBI Taxonomy" id="4109"/>
    <lineage>
        <taxon>Eukaryota</taxon>
        <taxon>Viridiplantae</taxon>
        <taxon>Streptophyta</taxon>
        <taxon>Embryophyta</taxon>
        <taxon>Tracheophyta</taxon>
        <taxon>Spermatophyta</taxon>
        <taxon>Magnoliopsida</taxon>
        <taxon>eudicotyledons</taxon>
        <taxon>Gunneridae</taxon>
        <taxon>Pentapetalae</taxon>
        <taxon>asterids</taxon>
        <taxon>lamiids</taxon>
        <taxon>Solanales</taxon>
        <taxon>Solanaceae</taxon>
        <taxon>Solanoideae</taxon>
        <taxon>Solaneae</taxon>
        <taxon>Solanum</taxon>
    </lineage>
</organism>
<reference evidence="2 3" key="1">
    <citation type="submission" date="2020-09" db="EMBL/GenBank/DDBJ databases">
        <title>De no assembly of potato wild relative species, Solanum commersonii.</title>
        <authorList>
            <person name="Cho K."/>
        </authorList>
    </citation>
    <scope>NUCLEOTIDE SEQUENCE [LARGE SCALE GENOMIC DNA]</scope>
    <source>
        <strain evidence="2">LZ3.2</strain>
        <tissue evidence="2">Leaf</tissue>
    </source>
</reference>
<evidence type="ECO:0000313" key="2">
    <source>
        <dbReference type="EMBL" id="KAG5593684.1"/>
    </source>
</evidence>
<keyword evidence="3" id="KW-1185">Reference proteome</keyword>
<accession>A0A9J5Y321</accession>
<proteinExistence type="predicted"/>
<dbReference type="EMBL" id="JACXVP010000007">
    <property type="protein sequence ID" value="KAG5593684.1"/>
    <property type="molecule type" value="Genomic_DNA"/>
</dbReference>
<protein>
    <submittedName>
        <fullName evidence="2">Uncharacterized protein</fullName>
    </submittedName>
</protein>
<dbReference type="AlphaFoldDB" id="A0A9J5Y321"/>
<feature type="region of interest" description="Disordered" evidence="1">
    <location>
        <begin position="66"/>
        <end position="89"/>
    </location>
</feature>
<gene>
    <name evidence="2" type="ORF">H5410_034916</name>
</gene>
<name>A0A9J5Y321_SOLCO</name>